<keyword evidence="4 11" id="KW-0812">Transmembrane</keyword>
<feature type="region of interest" description="Disordered" evidence="10">
    <location>
        <begin position="390"/>
        <end position="442"/>
    </location>
</feature>
<feature type="region of interest" description="Disordered" evidence="10">
    <location>
        <begin position="682"/>
        <end position="706"/>
    </location>
</feature>
<dbReference type="InterPro" id="IPR017871">
    <property type="entry name" value="ABC_transporter-like_CS"/>
</dbReference>
<feature type="transmembrane region" description="Helical" evidence="11">
    <location>
        <begin position="31"/>
        <end position="52"/>
    </location>
</feature>
<dbReference type="GO" id="GO:0016887">
    <property type="term" value="F:ATP hydrolysis activity"/>
    <property type="evidence" value="ECO:0007669"/>
    <property type="project" value="InterPro"/>
</dbReference>
<organism evidence="14">
    <name type="scientific">Tetraselmis sp. GSL018</name>
    <dbReference type="NCBI Taxonomy" id="582737"/>
    <lineage>
        <taxon>Eukaryota</taxon>
        <taxon>Viridiplantae</taxon>
        <taxon>Chlorophyta</taxon>
        <taxon>core chlorophytes</taxon>
        <taxon>Chlorodendrophyceae</taxon>
        <taxon>Chlorodendrales</taxon>
        <taxon>Chlorodendraceae</taxon>
        <taxon>Tetraselmis</taxon>
    </lineage>
</organism>
<dbReference type="PROSITE" id="PS50893">
    <property type="entry name" value="ABC_TRANSPORTER_2"/>
    <property type="match status" value="2"/>
</dbReference>
<feature type="domain" description="ABC transmembrane type-1" evidence="13">
    <location>
        <begin position="768"/>
        <end position="1050"/>
    </location>
</feature>
<dbReference type="Pfam" id="PF00005">
    <property type="entry name" value="ABC_tran"/>
    <property type="match status" value="2"/>
</dbReference>
<accession>A0A061R817</accession>
<dbReference type="GO" id="GO:0140359">
    <property type="term" value="F:ABC-type transporter activity"/>
    <property type="evidence" value="ECO:0007669"/>
    <property type="project" value="InterPro"/>
</dbReference>
<evidence type="ECO:0000256" key="10">
    <source>
        <dbReference type="SAM" id="MobiDB-lite"/>
    </source>
</evidence>
<evidence type="ECO:0000256" key="4">
    <source>
        <dbReference type="ARBA" id="ARBA00022692"/>
    </source>
</evidence>
<keyword evidence="6" id="KW-0547">Nucleotide-binding</keyword>
<dbReference type="InterPro" id="IPR003439">
    <property type="entry name" value="ABC_transporter-like_ATP-bd"/>
</dbReference>
<feature type="transmembrane region" description="Helical" evidence="11">
    <location>
        <begin position="905"/>
        <end position="924"/>
    </location>
</feature>
<dbReference type="CDD" id="cd03250">
    <property type="entry name" value="ABCC_MRP_domain1"/>
    <property type="match status" value="1"/>
</dbReference>
<dbReference type="CDD" id="cd18579">
    <property type="entry name" value="ABC_6TM_ABCC_D1"/>
    <property type="match status" value="1"/>
</dbReference>
<evidence type="ECO:0000256" key="7">
    <source>
        <dbReference type="ARBA" id="ARBA00022840"/>
    </source>
</evidence>
<feature type="transmembrane region" description="Helical" evidence="11">
    <location>
        <begin position="172"/>
        <end position="196"/>
    </location>
</feature>
<dbReference type="GO" id="GO:0005524">
    <property type="term" value="F:ATP binding"/>
    <property type="evidence" value="ECO:0007669"/>
    <property type="project" value="UniProtKB-KW"/>
</dbReference>
<comment type="similarity">
    <text evidence="2">Belongs to the ABC transporter superfamily. ABCC family. Conjugate transporter (TC 3.A.1.208) subfamily.</text>
</comment>
<feature type="compositionally biased region" description="Low complexity" evidence="10">
    <location>
        <begin position="684"/>
        <end position="701"/>
    </location>
</feature>
<feature type="transmembrane region" description="Helical" evidence="11">
    <location>
        <begin position="764"/>
        <end position="784"/>
    </location>
</feature>
<keyword evidence="7 14" id="KW-0067">ATP-binding</keyword>
<protein>
    <submittedName>
        <fullName evidence="14">ATP-binding cassette, subfamily C (CFTR/MRP), member 1</fullName>
    </submittedName>
</protein>
<dbReference type="FunFam" id="3.40.50.300:FF:000630">
    <property type="entry name" value="ATP-binding cassette (ABC) transporter, putative"/>
    <property type="match status" value="1"/>
</dbReference>
<proteinExistence type="inferred from homology"/>
<feature type="domain" description="ABC transmembrane type-1" evidence="13">
    <location>
        <begin position="40"/>
        <end position="314"/>
    </location>
</feature>
<dbReference type="PROSITE" id="PS50929">
    <property type="entry name" value="ABC_TM1F"/>
    <property type="match status" value="2"/>
</dbReference>
<dbReference type="FunFam" id="1.20.1560.10:FF:000006">
    <property type="entry name" value="ATP-binding cassette, sub-family C (CFTR/MRP), member 9"/>
    <property type="match status" value="1"/>
</dbReference>
<dbReference type="SUPFAM" id="SSF90123">
    <property type="entry name" value="ABC transporter transmembrane region"/>
    <property type="match status" value="2"/>
</dbReference>
<keyword evidence="5" id="KW-0677">Repeat</keyword>
<feature type="domain" description="ABC transporter" evidence="12">
    <location>
        <begin position="1146"/>
        <end position="1380"/>
    </location>
</feature>
<evidence type="ECO:0000256" key="3">
    <source>
        <dbReference type="ARBA" id="ARBA00022448"/>
    </source>
</evidence>
<dbReference type="InterPro" id="IPR036640">
    <property type="entry name" value="ABC1_TM_sf"/>
</dbReference>
<dbReference type="SUPFAM" id="SSF52540">
    <property type="entry name" value="P-loop containing nucleoside triphosphate hydrolases"/>
    <property type="match status" value="2"/>
</dbReference>
<evidence type="ECO:0000256" key="9">
    <source>
        <dbReference type="ARBA" id="ARBA00023136"/>
    </source>
</evidence>
<dbReference type="FunFam" id="3.40.50.300:FF:000997">
    <property type="entry name" value="Multidrug resistance-associated protein 1"/>
    <property type="match status" value="1"/>
</dbReference>
<evidence type="ECO:0000259" key="12">
    <source>
        <dbReference type="PROSITE" id="PS50893"/>
    </source>
</evidence>
<gene>
    <name evidence="14" type="primary">ABCC1</name>
    <name evidence="14" type="ORF">TSPGSL018_13224</name>
</gene>
<comment type="subcellular location">
    <subcellularLocation>
        <location evidence="1">Membrane</location>
        <topology evidence="1">Multi-pass membrane protein</topology>
    </subcellularLocation>
</comment>
<feature type="transmembrane region" description="Helical" evidence="11">
    <location>
        <begin position="804"/>
        <end position="822"/>
    </location>
</feature>
<dbReference type="InterPro" id="IPR044746">
    <property type="entry name" value="ABCC_6TM_D1"/>
</dbReference>
<feature type="domain" description="ABC transporter" evidence="12">
    <location>
        <begin position="430"/>
        <end position="652"/>
    </location>
</feature>
<dbReference type="GO" id="GO:0016020">
    <property type="term" value="C:membrane"/>
    <property type="evidence" value="ECO:0007669"/>
    <property type="project" value="UniProtKB-SubCell"/>
</dbReference>
<dbReference type="CDD" id="cd18580">
    <property type="entry name" value="ABC_6TM_ABCC_D2"/>
    <property type="match status" value="1"/>
</dbReference>
<dbReference type="InterPro" id="IPR027417">
    <property type="entry name" value="P-loop_NTPase"/>
</dbReference>
<dbReference type="Gene3D" id="1.20.1560.10">
    <property type="entry name" value="ABC transporter type 1, transmembrane domain"/>
    <property type="match status" value="2"/>
</dbReference>
<dbReference type="InterPro" id="IPR050173">
    <property type="entry name" value="ABC_transporter_C-like"/>
</dbReference>
<feature type="region of interest" description="Disordered" evidence="10">
    <location>
        <begin position="1069"/>
        <end position="1096"/>
    </location>
</feature>
<feature type="transmembrane region" description="Helical" evidence="11">
    <location>
        <begin position="996"/>
        <end position="1018"/>
    </location>
</feature>
<dbReference type="InterPro" id="IPR011527">
    <property type="entry name" value="ABC1_TM_dom"/>
</dbReference>
<dbReference type="PROSITE" id="PS00211">
    <property type="entry name" value="ABC_TRANSPORTER_1"/>
    <property type="match status" value="2"/>
</dbReference>
<dbReference type="PANTHER" id="PTHR24223:SF415">
    <property type="entry name" value="FI20190P1"/>
    <property type="match status" value="1"/>
</dbReference>
<feature type="transmembrane region" description="Helical" evidence="11">
    <location>
        <begin position="72"/>
        <end position="94"/>
    </location>
</feature>
<dbReference type="InterPro" id="IPR044726">
    <property type="entry name" value="ABCC_6TM_D2"/>
</dbReference>
<evidence type="ECO:0000256" key="8">
    <source>
        <dbReference type="ARBA" id="ARBA00022989"/>
    </source>
</evidence>
<evidence type="ECO:0000256" key="11">
    <source>
        <dbReference type="SAM" id="Phobius"/>
    </source>
</evidence>
<keyword evidence="3" id="KW-0813">Transport</keyword>
<keyword evidence="8 11" id="KW-1133">Transmembrane helix</keyword>
<evidence type="ECO:0000313" key="14">
    <source>
        <dbReference type="EMBL" id="JAC66611.1"/>
    </source>
</evidence>
<feature type="compositionally biased region" description="Basic residues" evidence="10">
    <location>
        <begin position="402"/>
        <end position="415"/>
    </location>
</feature>
<evidence type="ECO:0000256" key="1">
    <source>
        <dbReference type="ARBA" id="ARBA00004141"/>
    </source>
</evidence>
<feature type="compositionally biased region" description="Acidic residues" evidence="10">
    <location>
        <begin position="419"/>
        <end position="431"/>
    </location>
</feature>
<evidence type="ECO:0000259" key="13">
    <source>
        <dbReference type="PROSITE" id="PS50929"/>
    </source>
</evidence>
<dbReference type="Pfam" id="PF00664">
    <property type="entry name" value="ABC_membrane"/>
    <property type="match status" value="2"/>
</dbReference>
<keyword evidence="9 11" id="KW-0472">Membrane</keyword>
<dbReference type="PANTHER" id="PTHR24223">
    <property type="entry name" value="ATP-BINDING CASSETTE SUB-FAMILY C"/>
    <property type="match status" value="1"/>
</dbReference>
<evidence type="ECO:0000256" key="5">
    <source>
        <dbReference type="ARBA" id="ARBA00022737"/>
    </source>
</evidence>
<dbReference type="EMBL" id="GBEZ01020019">
    <property type="protein sequence ID" value="JAC66611.1"/>
    <property type="molecule type" value="Transcribed_RNA"/>
</dbReference>
<dbReference type="Gene3D" id="3.40.50.300">
    <property type="entry name" value="P-loop containing nucleotide triphosphate hydrolases"/>
    <property type="match status" value="2"/>
</dbReference>
<evidence type="ECO:0000256" key="2">
    <source>
        <dbReference type="ARBA" id="ARBA00009726"/>
    </source>
</evidence>
<feature type="transmembrane region" description="Helical" evidence="11">
    <location>
        <begin position="1030"/>
        <end position="1048"/>
    </location>
</feature>
<name>A0A061R817_9CHLO</name>
<sequence>MHRQAGPQAEAAEPSRPPSLARVLHDAYAGFFWSSAFLKALSFASFAQPIFLRRLVDFTLTPVEGVSLRSGVLLAAGLVATACLASLASNHYNFRMSRLGVRLRGSLSMIVYEKAVLLHPEELAARGSGQIASLLNIDVNNLSWAMPTVHELWATPLQLVACLYLLRQQIGWSALIGLAVMAVMAPPNMAVMRALFRNQRKIMTTRDARIKLLTEVLGSIKAVKLMTWEGHLMDKLGAKRSEEIASVRSQALTFALAGMLWLATPVLVSTLSFATFCATGGILTAPQAFAALSLFSILRGPLTGLPRVLQLLVQAGVALRRLESFLLAKEVAETRTDEPPAAGGPGPRLPVLHDAASVVYSRSEDAGPLISEGAPLVHVEGGTFRWRTAASAGPEAEEGGGGKRRGSCLPCRRRRDGLEEPLLDGDSDAAEGSEQSTAAPQPPALRDIDFKVCSGELIAVVGPVGAGKSSLLSAILNEIACEAGAVRLVGRVAYCPQQPWIKNDTVRANILFGREHEPEWYSAVVKACQLEPDLELLPAGDMTEIGEKGVNLSGGQKARVSLARAVYCRPDVVLLDDVLSAVDVHVATSLLEMCLLHPDFLGSCARVVVSHQLYWLGRATSVVMMDGGRIVATGTADELTEAGLLSYLRRESKPPRPGGLLRRIARAGNAVGRVVASRVHRPGSAAPSVASTSTVQTPAASERGGSDVARIEELEGMDEAGASEEKGAAEARAKAGGEFVVGEDREEGAVSAGIWGLYIRQLGLWWVAAFVALLALSQCAQVLADTTLALWTSALSRHPESGQYGPLVLYAVAAFASVGIMYGRSLVLVAASVRASTRVHDAALWRVLRAPLSWLDSTPNGRVINRFQSDQQKLDLMLPSTVGNVLSATAAMAASIAVVCVTAPAVFLLLPPVALLFLRYQAVYRSSSREVMRLSSLSASKLYHFFGESLEGLSTIRAFGRQQEFVRLFVERIQALQRPQYLDRTIDKWLSLRLDALGNLAVAMAACYGVVLHCAGGGASSSAVGLSLTYAFSLTSMLSTLLMSFAFAETSLVSMERLHAYAVLPSEPKLRGETDRGGGGGGSAAPSADACGEHQESVERRMRRWSMLSLEQCQTAGSSAAADADGGERLRGPPADPEGWPALGALAFAGVCMRYRRGLELVLRDLTFSVADAEHVGIVGRTGAGKSSLIGVLFRLVEIESGSVLLDGRDIRSVGLHTLRSAMSIIPQEPVLFSGTLRFNLDPWSAHSDATITGCLQRVGLWGMVEGRGAGLDMAIGPNGDNLSVGQRQLLCMARALLRDTRVVVLDEATASIDAASDAAIQKVLGEELAGATVLTIAHRINTVMQYDTVMVMAGGRVLEMGPPEDLASRPTSHFHALHRAAKAQGAGAS</sequence>
<evidence type="ECO:0000256" key="6">
    <source>
        <dbReference type="ARBA" id="ARBA00022741"/>
    </source>
</evidence>
<reference evidence="14" key="1">
    <citation type="submission" date="2014-05" db="EMBL/GenBank/DDBJ databases">
        <title>The transcriptome of the halophilic microalga Tetraselmis sp. GSL018 isolated from the Great Salt Lake, Utah.</title>
        <authorList>
            <person name="Jinkerson R.E."/>
            <person name="D'Adamo S."/>
            <person name="Posewitz M.C."/>
        </authorList>
    </citation>
    <scope>NUCLEOTIDE SEQUENCE</scope>
    <source>
        <strain evidence="14">GSL018</strain>
    </source>
</reference>
<dbReference type="InterPro" id="IPR003593">
    <property type="entry name" value="AAA+_ATPase"/>
</dbReference>
<dbReference type="FunFam" id="1.20.1560.10:FF:000013">
    <property type="entry name" value="ABC transporter C family member 2"/>
    <property type="match status" value="1"/>
</dbReference>
<dbReference type="CDD" id="cd03244">
    <property type="entry name" value="ABCC_MRP_domain2"/>
    <property type="match status" value="1"/>
</dbReference>
<dbReference type="SMART" id="SM00382">
    <property type="entry name" value="AAA"/>
    <property type="match status" value="2"/>
</dbReference>